<keyword evidence="3" id="KW-1185">Reference proteome</keyword>
<dbReference type="InterPro" id="IPR050951">
    <property type="entry name" value="Retrovirus_Pol_polyprotein"/>
</dbReference>
<evidence type="ECO:0000313" key="2">
    <source>
        <dbReference type="EMBL" id="GBM86848.1"/>
    </source>
</evidence>
<sequence length="103" mass="11396">MFSHFNLDIVGTLPLCCGFTILLTCIDHFTRWPEASPLKNQVASTVAGAFFSGWIARFRVAEAITSDQGRNFESDLFHALAKFLGIHKQKTPAYHLAANGIVK</sequence>
<protein>
    <recommendedName>
        <fullName evidence="1">Integrase catalytic domain-containing protein</fullName>
    </recommendedName>
</protein>
<dbReference type="InterPro" id="IPR001584">
    <property type="entry name" value="Integrase_cat-core"/>
</dbReference>
<dbReference type="GO" id="GO:0015074">
    <property type="term" value="P:DNA integration"/>
    <property type="evidence" value="ECO:0007669"/>
    <property type="project" value="InterPro"/>
</dbReference>
<dbReference type="InterPro" id="IPR012337">
    <property type="entry name" value="RNaseH-like_sf"/>
</dbReference>
<dbReference type="PANTHER" id="PTHR37984">
    <property type="entry name" value="PROTEIN CBG26694"/>
    <property type="match status" value="1"/>
</dbReference>
<evidence type="ECO:0000313" key="3">
    <source>
        <dbReference type="Proteomes" id="UP000499080"/>
    </source>
</evidence>
<dbReference type="SUPFAM" id="SSF53098">
    <property type="entry name" value="Ribonuclease H-like"/>
    <property type="match status" value="1"/>
</dbReference>
<dbReference type="PANTHER" id="PTHR37984:SF15">
    <property type="entry name" value="INTEGRASE CATALYTIC DOMAIN-CONTAINING PROTEIN"/>
    <property type="match status" value="1"/>
</dbReference>
<comment type="caution">
    <text evidence="2">The sequence shown here is derived from an EMBL/GenBank/DDBJ whole genome shotgun (WGS) entry which is preliminary data.</text>
</comment>
<feature type="domain" description="Integrase catalytic" evidence="1">
    <location>
        <begin position="1"/>
        <end position="103"/>
    </location>
</feature>
<accession>A0A4Y2JBU5</accession>
<evidence type="ECO:0000259" key="1">
    <source>
        <dbReference type="PROSITE" id="PS50994"/>
    </source>
</evidence>
<dbReference type="GO" id="GO:0003676">
    <property type="term" value="F:nucleic acid binding"/>
    <property type="evidence" value="ECO:0007669"/>
    <property type="project" value="InterPro"/>
</dbReference>
<dbReference type="Gene3D" id="3.30.420.10">
    <property type="entry name" value="Ribonuclease H-like superfamily/Ribonuclease H"/>
    <property type="match status" value="1"/>
</dbReference>
<organism evidence="2 3">
    <name type="scientific">Araneus ventricosus</name>
    <name type="common">Orbweaver spider</name>
    <name type="synonym">Epeira ventricosa</name>
    <dbReference type="NCBI Taxonomy" id="182803"/>
    <lineage>
        <taxon>Eukaryota</taxon>
        <taxon>Metazoa</taxon>
        <taxon>Ecdysozoa</taxon>
        <taxon>Arthropoda</taxon>
        <taxon>Chelicerata</taxon>
        <taxon>Arachnida</taxon>
        <taxon>Araneae</taxon>
        <taxon>Araneomorphae</taxon>
        <taxon>Entelegynae</taxon>
        <taxon>Araneoidea</taxon>
        <taxon>Araneidae</taxon>
        <taxon>Araneus</taxon>
    </lineage>
</organism>
<dbReference type="InterPro" id="IPR036397">
    <property type="entry name" value="RNaseH_sf"/>
</dbReference>
<proteinExistence type="predicted"/>
<dbReference type="OrthoDB" id="6431229at2759"/>
<reference evidence="2 3" key="1">
    <citation type="journal article" date="2019" name="Sci. Rep.">
        <title>Orb-weaving spider Araneus ventricosus genome elucidates the spidroin gene catalogue.</title>
        <authorList>
            <person name="Kono N."/>
            <person name="Nakamura H."/>
            <person name="Ohtoshi R."/>
            <person name="Moran D.A.P."/>
            <person name="Shinohara A."/>
            <person name="Yoshida Y."/>
            <person name="Fujiwara M."/>
            <person name="Mori M."/>
            <person name="Tomita M."/>
            <person name="Arakawa K."/>
        </authorList>
    </citation>
    <scope>NUCLEOTIDE SEQUENCE [LARGE SCALE GENOMIC DNA]</scope>
</reference>
<dbReference type="Proteomes" id="UP000499080">
    <property type="component" value="Unassembled WGS sequence"/>
</dbReference>
<dbReference type="EMBL" id="BGPR01003343">
    <property type="protein sequence ID" value="GBM86848.1"/>
    <property type="molecule type" value="Genomic_DNA"/>
</dbReference>
<dbReference type="Pfam" id="PF00665">
    <property type="entry name" value="rve"/>
    <property type="match status" value="1"/>
</dbReference>
<dbReference type="AlphaFoldDB" id="A0A4Y2JBU5"/>
<dbReference type="PROSITE" id="PS50994">
    <property type="entry name" value="INTEGRASE"/>
    <property type="match status" value="1"/>
</dbReference>
<gene>
    <name evidence="2" type="ORF">AVEN_225067_1</name>
</gene>
<name>A0A4Y2JBU5_ARAVE</name>